<accession>A0A914DEZ3</accession>
<reference evidence="6" key="1">
    <citation type="submission" date="2022-11" db="UniProtKB">
        <authorList>
            <consortium name="WormBaseParasite"/>
        </authorList>
    </citation>
    <scope>IDENTIFICATION</scope>
</reference>
<dbReference type="Gene3D" id="1.25.40.20">
    <property type="entry name" value="Ankyrin repeat-containing domain"/>
    <property type="match status" value="3"/>
</dbReference>
<dbReference type="PROSITE" id="PS50088">
    <property type="entry name" value="ANK_REPEAT"/>
    <property type="match status" value="2"/>
</dbReference>
<dbReference type="InterPro" id="IPR002110">
    <property type="entry name" value="Ankyrin_rpt"/>
</dbReference>
<evidence type="ECO:0000256" key="3">
    <source>
        <dbReference type="PROSITE-ProRule" id="PRU00023"/>
    </source>
</evidence>
<feature type="repeat" description="ANK" evidence="3">
    <location>
        <begin position="63"/>
        <end position="95"/>
    </location>
</feature>
<feature type="compositionally biased region" description="Polar residues" evidence="4">
    <location>
        <begin position="418"/>
        <end position="434"/>
    </location>
</feature>
<keyword evidence="2 3" id="KW-0040">ANK repeat</keyword>
<feature type="repeat" description="ANK" evidence="3">
    <location>
        <begin position="312"/>
        <end position="344"/>
    </location>
</feature>
<dbReference type="WBParaSite" id="ACRNAN_scaffold2346.g29283.t1">
    <property type="protein sequence ID" value="ACRNAN_scaffold2346.g29283.t1"/>
    <property type="gene ID" value="ACRNAN_scaffold2346.g29283"/>
</dbReference>
<name>A0A914DEZ3_9BILA</name>
<dbReference type="Proteomes" id="UP000887540">
    <property type="component" value="Unplaced"/>
</dbReference>
<dbReference type="InterPro" id="IPR036770">
    <property type="entry name" value="Ankyrin_rpt-contain_sf"/>
</dbReference>
<evidence type="ECO:0000313" key="6">
    <source>
        <dbReference type="WBParaSite" id="ACRNAN_scaffold2346.g29283.t1"/>
    </source>
</evidence>
<evidence type="ECO:0000313" key="5">
    <source>
        <dbReference type="Proteomes" id="UP000887540"/>
    </source>
</evidence>
<feature type="compositionally biased region" description="Basic residues" evidence="4">
    <location>
        <begin position="370"/>
        <end position="381"/>
    </location>
</feature>
<evidence type="ECO:0000256" key="4">
    <source>
        <dbReference type="SAM" id="MobiDB-lite"/>
    </source>
</evidence>
<protein>
    <submittedName>
        <fullName evidence="6">Uncharacterized protein</fullName>
    </submittedName>
</protein>
<dbReference type="PROSITE" id="PS50297">
    <property type="entry name" value="ANK_REP_REGION"/>
    <property type="match status" value="2"/>
</dbReference>
<dbReference type="SUPFAM" id="SSF48403">
    <property type="entry name" value="Ankyrin repeat"/>
    <property type="match status" value="2"/>
</dbReference>
<dbReference type="SMART" id="SM00248">
    <property type="entry name" value="ANK"/>
    <property type="match status" value="8"/>
</dbReference>
<keyword evidence="1" id="KW-0677">Repeat</keyword>
<evidence type="ECO:0000256" key="2">
    <source>
        <dbReference type="ARBA" id="ARBA00023043"/>
    </source>
</evidence>
<dbReference type="Pfam" id="PF12796">
    <property type="entry name" value="Ank_2"/>
    <property type="match status" value="3"/>
</dbReference>
<dbReference type="PANTHER" id="PTHR24173:SF74">
    <property type="entry name" value="ANKYRIN REPEAT DOMAIN-CONTAINING PROTEIN 16"/>
    <property type="match status" value="1"/>
</dbReference>
<feature type="region of interest" description="Disordered" evidence="4">
    <location>
        <begin position="370"/>
        <end position="401"/>
    </location>
</feature>
<dbReference type="AlphaFoldDB" id="A0A914DEZ3"/>
<keyword evidence="5" id="KW-1185">Reference proteome</keyword>
<feature type="compositionally biased region" description="Polar residues" evidence="4">
    <location>
        <begin position="384"/>
        <end position="397"/>
    </location>
</feature>
<evidence type="ECO:0000256" key="1">
    <source>
        <dbReference type="ARBA" id="ARBA00022737"/>
    </source>
</evidence>
<sequence>MATTTLVTKDVNENVDDLPNIDELPPPPVLEDCCSSVFRAVKAGHVGCLARYPKSCLEEVDIEGKSALHLAAKYGDLRVIDYLLTEAPELLDLESCLKETPLHISVANGHIGIVERFLQGPLKDSLRRAMHRDINGTSSIMAAVARSDNDMALWLLRRFGRQLAMQPNNYGMLPLHVASAKGNLEFIRIVTKYDAKMINLRDQFGCTPAVYAAQGGSLSCVRYLIETGRADITALSNKGQSLLHIAALCGHINIVRWFLQRIGPESILWPTYDRANAVHCAAFNGHVEVLKVLLDPWSKKKRKSILTLRDSRGNTPLHLATINNHAQVIEFLLEIGANPKLVNTSGQNPENIAQLRNHLELVKLIQAHSGVKKGKKNKKKSGSTSDLVLSTSGSSASPVGGEVTQISRVNSPISHHTLELSSGYSSNGDRSNYSAHIDRERETTELRFMKQRSFEERATQTDPDPLTESVKIIDTEEWHGEAMAALEEIDNLHE</sequence>
<proteinExistence type="predicted"/>
<feature type="region of interest" description="Disordered" evidence="4">
    <location>
        <begin position="418"/>
        <end position="443"/>
    </location>
</feature>
<dbReference type="PANTHER" id="PTHR24173">
    <property type="entry name" value="ANKYRIN REPEAT CONTAINING"/>
    <property type="match status" value="1"/>
</dbReference>
<organism evidence="5 6">
    <name type="scientific">Acrobeloides nanus</name>
    <dbReference type="NCBI Taxonomy" id="290746"/>
    <lineage>
        <taxon>Eukaryota</taxon>
        <taxon>Metazoa</taxon>
        <taxon>Ecdysozoa</taxon>
        <taxon>Nematoda</taxon>
        <taxon>Chromadorea</taxon>
        <taxon>Rhabditida</taxon>
        <taxon>Tylenchina</taxon>
        <taxon>Cephalobomorpha</taxon>
        <taxon>Cephaloboidea</taxon>
        <taxon>Cephalobidae</taxon>
        <taxon>Acrobeloides</taxon>
    </lineage>
</organism>